<feature type="non-terminal residue" evidence="1">
    <location>
        <position position="146"/>
    </location>
</feature>
<organism evidence="1 2">
    <name type="scientific">Sphaeroforma arctica JP610</name>
    <dbReference type="NCBI Taxonomy" id="667725"/>
    <lineage>
        <taxon>Eukaryota</taxon>
        <taxon>Ichthyosporea</taxon>
        <taxon>Ichthyophonida</taxon>
        <taxon>Sphaeroforma</taxon>
    </lineage>
</organism>
<dbReference type="AlphaFoldDB" id="A0A0L0G826"/>
<name>A0A0L0G826_9EUKA</name>
<dbReference type="EMBL" id="KQ241716">
    <property type="protein sequence ID" value="KNC85182.1"/>
    <property type="molecule type" value="Genomic_DNA"/>
</dbReference>
<keyword evidence="2" id="KW-1185">Reference proteome</keyword>
<reference evidence="1 2" key="1">
    <citation type="submission" date="2011-02" db="EMBL/GenBank/DDBJ databases">
        <title>The Genome Sequence of Sphaeroforma arctica JP610.</title>
        <authorList>
            <consortium name="The Broad Institute Genome Sequencing Platform"/>
            <person name="Russ C."/>
            <person name="Cuomo C."/>
            <person name="Young S.K."/>
            <person name="Zeng Q."/>
            <person name="Gargeya S."/>
            <person name="Alvarado L."/>
            <person name="Berlin A."/>
            <person name="Chapman S.B."/>
            <person name="Chen Z."/>
            <person name="Freedman E."/>
            <person name="Gellesch M."/>
            <person name="Goldberg J."/>
            <person name="Griggs A."/>
            <person name="Gujja S."/>
            <person name="Heilman E."/>
            <person name="Heiman D."/>
            <person name="Howarth C."/>
            <person name="Mehta T."/>
            <person name="Neiman D."/>
            <person name="Pearson M."/>
            <person name="Roberts A."/>
            <person name="Saif S."/>
            <person name="Shea T."/>
            <person name="Shenoy N."/>
            <person name="Sisk P."/>
            <person name="Stolte C."/>
            <person name="Sykes S."/>
            <person name="White J."/>
            <person name="Yandava C."/>
            <person name="Burger G."/>
            <person name="Gray M.W."/>
            <person name="Holland P.W.H."/>
            <person name="King N."/>
            <person name="Lang F.B.F."/>
            <person name="Roger A.J."/>
            <person name="Ruiz-Trillo I."/>
            <person name="Haas B."/>
            <person name="Nusbaum C."/>
            <person name="Birren B."/>
        </authorList>
    </citation>
    <scope>NUCLEOTIDE SEQUENCE [LARGE SCALE GENOMIC DNA]</scope>
    <source>
        <strain evidence="1 2">JP610</strain>
    </source>
</reference>
<evidence type="ECO:0000313" key="1">
    <source>
        <dbReference type="EMBL" id="KNC85182.1"/>
    </source>
</evidence>
<evidence type="ECO:0000313" key="2">
    <source>
        <dbReference type="Proteomes" id="UP000054560"/>
    </source>
</evidence>
<sequence>MEYPPDNSWLEPIKRQYYAVVPLKQFIWPDDLDDATQLDFYNEVLNDIRMVNLQPRRSYIFMIFKALQRSIEGYGDTMISEIAEIWQNMLIQSCTRGSEDEGFSYKSYFLDENLKNGVVLTLKESDAFLCKGTTGLVTWEAAKILS</sequence>
<accession>A0A0L0G826</accession>
<gene>
    <name evidence="1" type="ORF">SARC_02639</name>
</gene>
<dbReference type="Proteomes" id="UP000054560">
    <property type="component" value="Unassembled WGS sequence"/>
</dbReference>
<proteinExistence type="predicted"/>
<dbReference type="GeneID" id="25903143"/>
<dbReference type="RefSeq" id="XP_014159084.1">
    <property type="nucleotide sequence ID" value="XM_014303609.1"/>
</dbReference>
<protein>
    <submittedName>
        <fullName evidence="1">Uncharacterized protein</fullName>
    </submittedName>
</protein>
<dbReference type="OrthoDB" id="194386at2759"/>